<proteinExistence type="predicted"/>
<dbReference type="AlphaFoldDB" id="A0A9D1KAS2"/>
<reference evidence="1" key="2">
    <citation type="journal article" date="2021" name="PeerJ">
        <title>Extensive microbial diversity within the chicken gut microbiome revealed by metagenomics and culture.</title>
        <authorList>
            <person name="Gilroy R."/>
            <person name="Ravi A."/>
            <person name="Getino M."/>
            <person name="Pursley I."/>
            <person name="Horton D.L."/>
            <person name="Alikhan N.F."/>
            <person name="Baker D."/>
            <person name="Gharbi K."/>
            <person name="Hall N."/>
            <person name="Watson M."/>
            <person name="Adriaenssens E.M."/>
            <person name="Foster-Nyarko E."/>
            <person name="Jarju S."/>
            <person name="Secka A."/>
            <person name="Antonio M."/>
            <person name="Oren A."/>
            <person name="Chaudhuri R.R."/>
            <person name="La Ragione R."/>
            <person name="Hildebrand F."/>
            <person name="Pallen M.J."/>
        </authorList>
    </citation>
    <scope>NUCLEOTIDE SEQUENCE</scope>
    <source>
        <strain evidence="1">CHK195-26880</strain>
    </source>
</reference>
<name>A0A9D1KAS2_9FIRM</name>
<organism evidence="1 2">
    <name type="scientific">Candidatus Onthousia faecipullorum</name>
    <dbReference type="NCBI Taxonomy" id="2840887"/>
    <lineage>
        <taxon>Bacteria</taxon>
        <taxon>Bacillati</taxon>
        <taxon>Bacillota</taxon>
        <taxon>Bacilli</taxon>
        <taxon>Candidatus Onthousia</taxon>
    </lineage>
</organism>
<gene>
    <name evidence="1" type="ORF">IAB59_00220</name>
</gene>
<evidence type="ECO:0000313" key="1">
    <source>
        <dbReference type="EMBL" id="HIT36895.1"/>
    </source>
</evidence>
<evidence type="ECO:0000313" key="2">
    <source>
        <dbReference type="Proteomes" id="UP000886833"/>
    </source>
</evidence>
<protein>
    <submittedName>
        <fullName evidence="1">Uncharacterized protein</fullName>
    </submittedName>
</protein>
<dbReference type="EMBL" id="DVKQ01000002">
    <property type="protein sequence ID" value="HIT36895.1"/>
    <property type="molecule type" value="Genomic_DNA"/>
</dbReference>
<accession>A0A9D1KAS2</accession>
<sequence length="62" mass="7321">MLNKLKDILNTYTDEELKELDLWINSSYEVKQIIVDDYNIDLITNNAEVKINDFISKEADKQ</sequence>
<reference evidence="1" key="1">
    <citation type="submission" date="2020-10" db="EMBL/GenBank/DDBJ databases">
        <authorList>
            <person name="Gilroy R."/>
        </authorList>
    </citation>
    <scope>NUCLEOTIDE SEQUENCE</scope>
    <source>
        <strain evidence="1">CHK195-26880</strain>
    </source>
</reference>
<comment type="caution">
    <text evidence="1">The sequence shown here is derived from an EMBL/GenBank/DDBJ whole genome shotgun (WGS) entry which is preliminary data.</text>
</comment>
<dbReference type="Proteomes" id="UP000886833">
    <property type="component" value="Unassembled WGS sequence"/>
</dbReference>